<evidence type="ECO:0000313" key="8">
    <source>
        <dbReference type="Proteomes" id="UP000249417"/>
    </source>
</evidence>
<name>A0A2W5MY64_9BACT</name>
<accession>A0A2W5MY64</accession>
<evidence type="ECO:0000313" key="6">
    <source>
        <dbReference type="EMBL" id="PZO82572.1"/>
    </source>
</evidence>
<dbReference type="GO" id="GO:0004674">
    <property type="term" value="F:protein serine/threonine kinase activity"/>
    <property type="evidence" value="ECO:0007669"/>
    <property type="project" value="TreeGrafter"/>
</dbReference>
<evidence type="ECO:0000259" key="5">
    <source>
        <dbReference type="Pfam" id="PF13657"/>
    </source>
</evidence>
<gene>
    <name evidence="7" type="ORF">DI551_08530</name>
    <name evidence="6" type="ORF">DI626_10095</name>
</gene>
<dbReference type="EMBL" id="QFQB01000064">
    <property type="protein sequence ID" value="PZQ45079.1"/>
    <property type="molecule type" value="Genomic_DNA"/>
</dbReference>
<dbReference type="Proteomes" id="UP000249557">
    <property type="component" value="Unassembled WGS sequence"/>
</dbReference>
<evidence type="ECO:0000313" key="7">
    <source>
        <dbReference type="EMBL" id="PZQ45079.1"/>
    </source>
</evidence>
<dbReference type="PANTHER" id="PTHR37419">
    <property type="entry name" value="SERINE/THREONINE-PROTEIN KINASE TOXIN HIPA"/>
    <property type="match status" value="1"/>
</dbReference>
<feature type="domain" description="HipA-like C-terminal" evidence="4">
    <location>
        <begin position="165"/>
        <end position="389"/>
    </location>
</feature>
<dbReference type="EMBL" id="QFNK01000262">
    <property type="protein sequence ID" value="PZO82572.1"/>
    <property type="molecule type" value="Genomic_DNA"/>
</dbReference>
<protein>
    <submittedName>
        <fullName evidence="7">Type II toxin-antitoxin system HipA family toxin</fullName>
    </submittedName>
</protein>
<dbReference type="GO" id="GO:0005829">
    <property type="term" value="C:cytosol"/>
    <property type="evidence" value="ECO:0007669"/>
    <property type="project" value="TreeGrafter"/>
</dbReference>
<dbReference type="InterPro" id="IPR012893">
    <property type="entry name" value="HipA-like_C"/>
</dbReference>
<dbReference type="Proteomes" id="UP000249417">
    <property type="component" value="Unassembled WGS sequence"/>
</dbReference>
<dbReference type="PANTHER" id="PTHR37419:SF8">
    <property type="entry name" value="TOXIN YJJJ"/>
    <property type="match status" value="1"/>
</dbReference>
<dbReference type="InterPro" id="IPR052028">
    <property type="entry name" value="HipA_Ser/Thr_kinase"/>
</dbReference>
<proteinExistence type="inferred from homology"/>
<comment type="similarity">
    <text evidence="1">Belongs to the HipA Ser/Thr kinase family.</text>
</comment>
<sequence length="414" mass="46043">MSEQYTPVDLIHVGLLFDKEKITVGRLAAQNRKIHFEYDRGFLEKKLEISSYKFPLKSGVQSFDLPFFDGLPGVFHDSLPDGWGRLILDRALRAKNISPENLTALDRLAHVGRFGMGALIYEPDYKSAPTLKDALNLDTLATQAQEILEGATNTVLEELIALNGSSAGARPKAMIGVNADRSKIMHGVHDLNDDFEHWLVKFPNTSDGPDCGAIEYVYAQMAKEAGIDMMETHLFPSKKSPGYFGTKRFDRQKNKRFHLHTAAGLLHANFRQPALDYTDLIKLTLFMTRDMSQAEKMFRLAAFNVLSHNRDDHGKNFSFLMDETGQWALSPAYDLIYSAGPGGEQSTMAAGEGRNPGQAHLLELAKTASLPAKKAKEIIDQCRSALNKWDALAKEAGVSKDRIAEIGKTLSRKE</sequence>
<reference evidence="8 9" key="1">
    <citation type="submission" date="2017-08" db="EMBL/GenBank/DDBJ databases">
        <title>Infants hospitalized years apart are colonized by the same room-sourced microbial strains.</title>
        <authorList>
            <person name="Brooks B."/>
            <person name="Olm M.R."/>
            <person name="Firek B.A."/>
            <person name="Baker R."/>
            <person name="Thomas B.C."/>
            <person name="Morowitz M.J."/>
            <person name="Banfield J.F."/>
        </authorList>
    </citation>
    <scope>NUCLEOTIDE SEQUENCE [LARGE SCALE GENOMIC DNA]</scope>
    <source>
        <strain evidence="7">S2_005_002_R2_29</strain>
        <strain evidence="6">S2_018_000_R2_104</strain>
    </source>
</reference>
<keyword evidence="2" id="KW-0808">Transferase</keyword>
<dbReference type="InterPro" id="IPR017508">
    <property type="entry name" value="HipA_N1"/>
</dbReference>
<evidence type="ECO:0000256" key="3">
    <source>
        <dbReference type="ARBA" id="ARBA00022777"/>
    </source>
</evidence>
<evidence type="ECO:0000259" key="4">
    <source>
        <dbReference type="Pfam" id="PF07804"/>
    </source>
</evidence>
<evidence type="ECO:0000256" key="2">
    <source>
        <dbReference type="ARBA" id="ARBA00022679"/>
    </source>
</evidence>
<dbReference type="Pfam" id="PF13657">
    <property type="entry name" value="Couple_hipA"/>
    <property type="match status" value="1"/>
</dbReference>
<evidence type="ECO:0000313" key="9">
    <source>
        <dbReference type="Proteomes" id="UP000249557"/>
    </source>
</evidence>
<dbReference type="Gene3D" id="1.10.1070.20">
    <property type="match status" value="1"/>
</dbReference>
<keyword evidence="3" id="KW-0418">Kinase</keyword>
<organism evidence="7 8">
    <name type="scientific">Micavibrio aeruginosavorus</name>
    <dbReference type="NCBI Taxonomy" id="349221"/>
    <lineage>
        <taxon>Bacteria</taxon>
        <taxon>Pseudomonadati</taxon>
        <taxon>Bdellovibrionota</taxon>
        <taxon>Bdellovibrionia</taxon>
        <taxon>Bdellovibrionales</taxon>
        <taxon>Pseudobdellovibrionaceae</taxon>
        <taxon>Micavibrio</taxon>
    </lineage>
</organism>
<dbReference type="AlphaFoldDB" id="A0A2W5MY64"/>
<feature type="domain" description="HipA N-terminal subdomain 1" evidence="5">
    <location>
        <begin position="22"/>
        <end position="121"/>
    </location>
</feature>
<comment type="caution">
    <text evidence="7">The sequence shown here is derived from an EMBL/GenBank/DDBJ whole genome shotgun (WGS) entry which is preliminary data.</text>
</comment>
<evidence type="ECO:0000256" key="1">
    <source>
        <dbReference type="ARBA" id="ARBA00010164"/>
    </source>
</evidence>
<dbReference type="Pfam" id="PF07804">
    <property type="entry name" value="HipA_C"/>
    <property type="match status" value="1"/>
</dbReference>